<dbReference type="Proteomes" id="UP001231189">
    <property type="component" value="Unassembled WGS sequence"/>
</dbReference>
<evidence type="ECO:0000259" key="1">
    <source>
        <dbReference type="Pfam" id="PF10354"/>
    </source>
</evidence>
<dbReference type="GO" id="GO:0070042">
    <property type="term" value="F:rRNA (uridine-N3-)-methyltransferase activity"/>
    <property type="evidence" value="ECO:0007669"/>
    <property type="project" value="InterPro"/>
</dbReference>
<feature type="domain" description="25S rRNA (uridine-N(3))-methyltransferase BMT5-like" evidence="1">
    <location>
        <begin position="37"/>
        <end position="202"/>
    </location>
</feature>
<gene>
    <name evidence="2" type="ORF">QYE76_006073</name>
</gene>
<dbReference type="InterPro" id="IPR019446">
    <property type="entry name" value="BMT5-like"/>
</dbReference>
<dbReference type="PANTHER" id="PTHR11538">
    <property type="entry name" value="PHENYLALANYL-TRNA SYNTHETASE"/>
    <property type="match status" value="1"/>
</dbReference>
<accession>A0AAD8W3R5</accession>
<dbReference type="GO" id="GO:0005737">
    <property type="term" value="C:cytoplasm"/>
    <property type="evidence" value="ECO:0007669"/>
    <property type="project" value="TreeGrafter"/>
</dbReference>
<proteinExistence type="predicted"/>
<sequence length="253" mass="28277">MATPVDEVVQASAVEGKKDEKKEVKWLKHYSSEQSILTVGDGDFSFSLALATAFGSGENLVATSVNSYDYLAVSYSNAEPNITELKRMGARVLHDVDATEMKSHAYLKLDQFDRIVFNFPHAGFAGRETMSHVISSHKDHLRAFFRNAGGLLRADGEIHVSHKTGHPYDRWEIEQLASESSLVMFKKEPFWQFEYPGYNQKRGAGARCDKNFPISGSVTYKFSMERNEDDESAPIHLTVALDLMKLEAVTSSA</sequence>
<dbReference type="EMBL" id="JAUUTY010000005">
    <property type="protein sequence ID" value="KAK1631758.1"/>
    <property type="molecule type" value="Genomic_DNA"/>
</dbReference>
<dbReference type="PANTHER" id="PTHR11538:SF87">
    <property type="entry name" value="25S RRNA (URIDINE-N(3))-METHYLTRANSFERASE BMT5-LIKE DOMAIN-CONTAINING PROTEIN"/>
    <property type="match status" value="1"/>
</dbReference>
<name>A0AAD8W3R5_LOLMU</name>
<dbReference type="FunFam" id="3.40.50.150:FF:000440">
    <property type="entry name" value="Os09g0479300 protein"/>
    <property type="match status" value="1"/>
</dbReference>
<evidence type="ECO:0000313" key="2">
    <source>
        <dbReference type="EMBL" id="KAK1631758.1"/>
    </source>
</evidence>
<organism evidence="2 3">
    <name type="scientific">Lolium multiflorum</name>
    <name type="common">Italian ryegrass</name>
    <name type="synonym">Lolium perenne subsp. multiflorum</name>
    <dbReference type="NCBI Taxonomy" id="4521"/>
    <lineage>
        <taxon>Eukaryota</taxon>
        <taxon>Viridiplantae</taxon>
        <taxon>Streptophyta</taxon>
        <taxon>Embryophyta</taxon>
        <taxon>Tracheophyta</taxon>
        <taxon>Spermatophyta</taxon>
        <taxon>Magnoliopsida</taxon>
        <taxon>Liliopsida</taxon>
        <taxon>Poales</taxon>
        <taxon>Poaceae</taxon>
        <taxon>BOP clade</taxon>
        <taxon>Pooideae</taxon>
        <taxon>Poodae</taxon>
        <taxon>Poeae</taxon>
        <taxon>Poeae Chloroplast Group 2 (Poeae type)</taxon>
        <taxon>Loliodinae</taxon>
        <taxon>Loliinae</taxon>
        <taxon>Lolium</taxon>
    </lineage>
</organism>
<dbReference type="AlphaFoldDB" id="A0AAD8W3R5"/>
<evidence type="ECO:0000313" key="3">
    <source>
        <dbReference type="Proteomes" id="UP001231189"/>
    </source>
</evidence>
<protein>
    <recommendedName>
        <fullName evidence="1">25S rRNA (uridine-N(3))-methyltransferase BMT5-like domain-containing protein</fullName>
    </recommendedName>
</protein>
<reference evidence="2" key="1">
    <citation type="submission" date="2023-07" db="EMBL/GenBank/DDBJ databases">
        <title>A chromosome-level genome assembly of Lolium multiflorum.</title>
        <authorList>
            <person name="Chen Y."/>
            <person name="Copetti D."/>
            <person name="Kolliker R."/>
            <person name="Studer B."/>
        </authorList>
    </citation>
    <scope>NUCLEOTIDE SEQUENCE</scope>
    <source>
        <strain evidence="2">02402/16</strain>
        <tissue evidence="2">Leaf</tissue>
    </source>
</reference>
<dbReference type="InterPro" id="IPR029063">
    <property type="entry name" value="SAM-dependent_MTases_sf"/>
</dbReference>
<dbReference type="Pfam" id="PF10354">
    <property type="entry name" value="BMT5-like"/>
    <property type="match status" value="1"/>
</dbReference>
<dbReference type="GO" id="GO:0070475">
    <property type="term" value="P:rRNA base methylation"/>
    <property type="evidence" value="ECO:0007669"/>
    <property type="project" value="InterPro"/>
</dbReference>
<comment type="caution">
    <text evidence="2">The sequence shown here is derived from an EMBL/GenBank/DDBJ whole genome shotgun (WGS) entry which is preliminary data.</text>
</comment>
<dbReference type="Gene3D" id="3.40.50.150">
    <property type="entry name" value="Vaccinia Virus protein VP39"/>
    <property type="match status" value="1"/>
</dbReference>
<keyword evidence="3" id="KW-1185">Reference proteome</keyword>
<dbReference type="SUPFAM" id="SSF53335">
    <property type="entry name" value="S-adenosyl-L-methionine-dependent methyltransferases"/>
    <property type="match status" value="1"/>
</dbReference>